<keyword evidence="8" id="KW-0175">Coiled coil</keyword>
<dbReference type="InterPro" id="IPR030394">
    <property type="entry name" value="G_HFLX_dom"/>
</dbReference>
<feature type="binding site" evidence="6">
    <location>
        <begin position="224"/>
        <end position="231"/>
    </location>
    <ligand>
        <name>GTP</name>
        <dbReference type="ChEBI" id="CHEBI:37565"/>
    </ligand>
</feature>
<feature type="binding site" evidence="7">
    <location>
        <position position="231"/>
    </location>
    <ligand>
        <name>Mg(2+)</name>
        <dbReference type="ChEBI" id="CHEBI:18420"/>
    </ligand>
</feature>
<dbReference type="InterPro" id="IPR032305">
    <property type="entry name" value="GTP-bd_M"/>
</dbReference>
<dbReference type="OrthoDB" id="9812272at2"/>
<feature type="domain" description="Hflx-type G" evidence="9">
    <location>
        <begin position="218"/>
        <end position="390"/>
    </location>
</feature>
<dbReference type="Pfam" id="PF16360">
    <property type="entry name" value="GTP-bdg_M"/>
    <property type="match status" value="1"/>
</dbReference>
<evidence type="ECO:0000256" key="4">
    <source>
        <dbReference type="ARBA" id="ARBA00023134"/>
    </source>
</evidence>
<dbReference type="Pfam" id="PF13167">
    <property type="entry name" value="GTP-bdg_N"/>
    <property type="match status" value="1"/>
</dbReference>
<gene>
    <name evidence="5" type="primary">hflX</name>
    <name evidence="10" type="ORF">ME5_01382</name>
</gene>
<dbReference type="InterPro" id="IPR016496">
    <property type="entry name" value="GTPase_HflX"/>
</dbReference>
<feature type="binding site" evidence="7">
    <location>
        <position position="251"/>
    </location>
    <ligand>
        <name>Mg(2+)</name>
        <dbReference type="ChEBI" id="CHEBI:18420"/>
    </ligand>
</feature>
<evidence type="ECO:0000256" key="6">
    <source>
        <dbReference type="PIRSR" id="PIRSR006809-1"/>
    </source>
</evidence>
<feature type="binding site" evidence="6">
    <location>
        <begin position="271"/>
        <end position="274"/>
    </location>
    <ligand>
        <name>GTP</name>
        <dbReference type="ChEBI" id="CHEBI:37565"/>
    </ligand>
</feature>
<feature type="binding site" evidence="6">
    <location>
        <begin position="340"/>
        <end position="343"/>
    </location>
    <ligand>
        <name>GTP</name>
        <dbReference type="ChEBI" id="CHEBI:37565"/>
    </ligand>
</feature>
<evidence type="ECO:0000256" key="3">
    <source>
        <dbReference type="ARBA" id="ARBA00022842"/>
    </source>
</evidence>
<dbReference type="GO" id="GO:0005525">
    <property type="term" value="F:GTP binding"/>
    <property type="evidence" value="ECO:0007669"/>
    <property type="project" value="UniProtKB-UniRule"/>
</dbReference>
<dbReference type="PROSITE" id="PS51705">
    <property type="entry name" value="G_HFLX"/>
    <property type="match status" value="1"/>
</dbReference>
<evidence type="ECO:0000256" key="1">
    <source>
        <dbReference type="ARBA" id="ARBA00022723"/>
    </source>
</evidence>
<evidence type="ECO:0000259" key="9">
    <source>
        <dbReference type="PROSITE" id="PS51705"/>
    </source>
</evidence>
<dbReference type="RefSeq" id="WP_008039705.1">
    <property type="nucleotide sequence ID" value="NZ_JH725147.1"/>
</dbReference>
<dbReference type="InterPro" id="IPR027417">
    <property type="entry name" value="P-loop_NTPase"/>
</dbReference>
<evidence type="ECO:0000256" key="8">
    <source>
        <dbReference type="SAM" id="Coils"/>
    </source>
</evidence>
<dbReference type="GO" id="GO:0005737">
    <property type="term" value="C:cytoplasm"/>
    <property type="evidence" value="ECO:0007669"/>
    <property type="project" value="UniProtKB-SubCell"/>
</dbReference>
<dbReference type="PATRIC" id="fig|1094558.3.peg.1484"/>
<evidence type="ECO:0000313" key="10">
    <source>
        <dbReference type="EMBL" id="EJF88831.1"/>
    </source>
</evidence>
<organism evidence="10 11">
    <name type="scientific">Bartonella tamiae Th239</name>
    <dbReference type="NCBI Taxonomy" id="1094558"/>
    <lineage>
        <taxon>Bacteria</taxon>
        <taxon>Pseudomonadati</taxon>
        <taxon>Pseudomonadota</taxon>
        <taxon>Alphaproteobacteria</taxon>
        <taxon>Hyphomicrobiales</taxon>
        <taxon>Bartonellaceae</taxon>
        <taxon>Bartonella</taxon>
    </lineage>
</organism>
<name>J0QSI5_9HYPH</name>
<dbReference type="GO" id="GO:0046872">
    <property type="term" value="F:metal ion binding"/>
    <property type="evidence" value="ECO:0007669"/>
    <property type="project" value="UniProtKB-KW"/>
</dbReference>
<feature type="binding site" evidence="6">
    <location>
        <begin position="368"/>
        <end position="370"/>
    </location>
    <ligand>
        <name>GTP</name>
        <dbReference type="ChEBI" id="CHEBI:37565"/>
    </ligand>
</feature>
<evidence type="ECO:0000256" key="7">
    <source>
        <dbReference type="PIRSR" id="PIRSR006809-2"/>
    </source>
</evidence>
<keyword evidence="5" id="KW-0963">Cytoplasm</keyword>
<dbReference type="Gene3D" id="3.40.50.11060">
    <property type="entry name" value="GTPase HflX, N-terminal domain"/>
    <property type="match status" value="1"/>
</dbReference>
<keyword evidence="1 7" id="KW-0479">Metal-binding</keyword>
<dbReference type="InterPro" id="IPR006073">
    <property type="entry name" value="GTP-bd"/>
</dbReference>
<dbReference type="Pfam" id="PF19275">
    <property type="entry name" value="HflX_C"/>
    <property type="match status" value="1"/>
</dbReference>
<dbReference type="Gene3D" id="6.10.250.2860">
    <property type="match status" value="1"/>
</dbReference>
<accession>J0QSI5</accession>
<keyword evidence="4 5" id="KW-0342">GTP-binding</keyword>
<dbReference type="SUPFAM" id="SSF52540">
    <property type="entry name" value="P-loop containing nucleoside triphosphate hydrolases"/>
    <property type="match status" value="1"/>
</dbReference>
<feature type="coiled-coil region" evidence="8">
    <location>
        <begin position="177"/>
        <end position="204"/>
    </location>
</feature>
<dbReference type="CDD" id="cd01878">
    <property type="entry name" value="HflX"/>
    <property type="match status" value="1"/>
</dbReference>
<dbReference type="HOGENOM" id="CLU_019597_1_0_5"/>
<evidence type="ECO:0000256" key="2">
    <source>
        <dbReference type="ARBA" id="ARBA00022741"/>
    </source>
</evidence>
<keyword evidence="11" id="KW-1185">Reference proteome</keyword>
<comment type="subcellular location">
    <subcellularLocation>
        <location evidence="5">Cytoplasm</location>
    </subcellularLocation>
    <text evidence="5">May associate with membranes.</text>
</comment>
<dbReference type="InterPro" id="IPR042108">
    <property type="entry name" value="GTPase_HflX_N_sf"/>
</dbReference>
<dbReference type="InterPro" id="IPR045498">
    <property type="entry name" value="HflX_C"/>
</dbReference>
<sequence>MTKEIERADKLISRETAATRAIVIIPLLRERVSEDRRNIRSVQSKIDEAIGLAQAIRLDVVEHHKVTMNTLRPATLLGPGKVEEFSRIIEDKEIDLAIIDRGLTPVQQRNLEKFWNCKVIDRTALILEIFGDRAATKEGVLQVELAHLNYQKGRLVRSWTHLERQRGGGGFLGGPGETQIESDRRQLQDKIVRIKRELDTVVKTRALHRAKRKKTSHPVIALVGYTNAGKSTLFNQLTGANVLAKDMLFATLDPTLRRITLPHGQLVILSDTVGFISNLPTHLIAAFRATLEEVIEADLILHVRDMSDPDHYIHAQDVRDILKSLGVDIDDHNHIFEIWNKTDLLDDISRETLKETARNAANYAFLVSALKGEGLLELEKAIERQISGEMIQHNIRLKAEDFALLDWIYKNVGNIERHNEDDGSIVLKFVITQEIDKRLNNLLETHGYQTKNTDKL</sequence>
<dbReference type="STRING" id="1094558.ME5_01382"/>
<comment type="subunit">
    <text evidence="5">Monomer. Associates with the 50S ribosomal subunit.</text>
</comment>
<dbReference type="PANTHER" id="PTHR10229:SF0">
    <property type="entry name" value="GTP-BINDING PROTEIN 6-RELATED"/>
    <property type="match status" value="1"/>
</dbReference>
<reference evidence="10 11" key="1">
    <citation type="submission" date="2012-03" db="EMBL/GenBank/DDBJ databases">
        <title>The Genome Sequence of Bartonella tamiae Th239.</title>
        <authorList>
            <consortium name="The Broad Institute Genome Sequencing Platform"/>
            <consortium name="The Broad Institute Genome Sequencing Center for Infectious Disease"/>
            <person name="Feldgarden M."/>
            <person name="Kirby J."/>
            <person name="Kosoy M."/>
            <person name="Birtles R."/>
            <person name="Probert W.S."/>
            <person name="Chiaraviglio L."/>
            <person name="Young S.K."/>
            <person name="Zeng Q."/>
            <person name="Gargeya S."/>
            <person name="Fitzgerald M."/>
            <person name="Haas B."/>
            <person name="Abouelleil A."/>
            <person name="Alvarado L."/>
            <person name="Arachchi H.M."/>
            <person name="Berlin A."/>
            <person name="Chapman S.B."/>
            <person name="Gearin G."/>
            <person name="Goldberg J."/>
            <person name="Griggs A."/>
            <person name="Gujja S."/>
            <person name="Hansen M."/>
            <person name="Heiman D."/>
            <person name="Howarth C."/>
            <person name="Larimer J."/>
            <person name="Lui A."/>
            <person name="MacDonald P.J.P."/>
            <person name="McCowen C."/>
            <person name="Montmayeur A."/>
            <person name="Murphy C."/>
            <person name="Neiman D."/>
            <person name="Pearson M."/>
            <person name="Priest M."/>
            <person name="Roberts A."/>
            <person name="Saif S."/>
            <person name="Shea T."/>
            <person name="Sisk P."/>
            <person name="Stolte C."/>
            <person name="Sykes S."/>
            <person name="Wortman J."/>
            <person name="Nusbaum C."/>
            <person name="Birren B."/>
        </authorList>
    </citation>
    <scope>NUCLEOTIDE SEQUENCE [LARGE SCALE GENOMIC DNA]</scope>
    <source>
        <strain evidence="10 11">Th239</strain>
    </source>
</reference>
<dbReference type="InterPro" id="IPR025121">
    <property type="entry name" value="GTPase_HflX_N"/>
</dbReference>
<dbReference type="Proteomes" id="UP000008952">
    <property type="component" value="Unassembled WGS sequence"/>
</dbReference>
<dbReference type="PANTHER" id="PTHR10229">
    <property type="entry name" value="GTP-BINDING PROTEIN HFLX"/>
    <property type="match status" value="1"/>
</dbReference>
<comment type="similarity">
    <text evidence="5">Belongs to the TRAFAC class OBG-HflX-like GTPase superfamily. HflX GTPase family.</text>
</comment>
<dbReference type="EMBL" id="AIMB01000008">
    <property type="protein sequence ID" value="EJF88831.1"/>
    <property type="molecule type" value="Genomic_DNA"/>
</dbReference>
<comment type="function">
    <text evidence="5">GTPase that associates with the 50S ribosomal subunit and may have a role during protein synthesis or ribosome biogenesis.</text>
</comment>
<dbReference type="AlphaFoldDB" id="J0QSI5"/>
<dbReference type="PIRSF" id="PIRSF006809">
    <property type="entry name" value="GTP-binding_hflX_prd"/>
    <property type="match status" value="1"/>
</dbReference>
<keyword evidence="3 7" id="KW-0460">Magnesium</keyword>
<feature type="binding site" evidence="6">
    <location>
        <begin position="249"/>
        <end position="253"/>
    </location>
    <ligand>
        <name>GTP</name>
        <dbReference type="ChEBI" id="CHEBI:37565"/>
    </ligand>
</feature>
<dbReference type="eggNOG" id="COG2262">
    <property type="taxonomic scope" value="Bacteria"/>
</dbReference>
<dbReference type="GO" id="GO:0043022">
    <property type="term" value="F:ribosome binding"/>
    <property type="evidence" value="ECO:0007669"/>
    <property type="project" value="TreeGrafter"/>
</dbReference>
<dbReference type="GO" id="GO:0003924">
    <property type="term" value="F:GTPase activity"/>
    <property type="evidence" value="ECO:0007669"/>
    <property type="project" value="UniProtKB-UniRule"/>
</dbReference>
<dbReference type="Gene3D" id="3.40.50.300">
    <property type="entry name" value="P-loop containing nucleotide triphosphate hydrolases"/>
    <property type="match status" value="1"/>
</dbReference>
<protein>
    <recommendedName>
        <fullName evidence="5">GTPase HflX</fullName>
    </recommendedName>
    <alternativeName>
        <fullName evidence="5">GTP-binding protein HflX</fullName>
    </alternativeName>
</protein>
<evidence type="ECO:0000313" key="11">
    <source>
        <dbReference type="Proteomes" id="UP000008952"/>
    </source>
</evidence>
<comment type="cofactor">
    <cofactor evidence="7">
        <name>Mg(2+)</name>
        <dbReference type="ChEBI" id="CHEBI:18420"/>
    </cofactor>
</comment>
<proteinExistence type="inferred from homology"/>
<keyword evidence="2 5" id="KW-0547">Nucleotide-binding</keyword>
<dbReference type="NCBIfam" id="TIGR03156">
    <property type="entry name" value="GTP_HflX"/>
    <property type="match status" value="1"/>
</dbReference>
<evidence type="ECO:0000256" key="5">
    <source>
        <dbReference type="HAMAP-Rule" id="MF_00900"/>
    </source>
</evidence>
<dbReference type="PRINTS" id="PR00326">
    <property type="entry name" value="GTP1OBG"/>
</dbReference>
<dbReference type="Pfam" id="PF01926">
    <property type="entry name" value="MMR_HSR1"/>
    <property type="match status" value="1"/>
</dbReference>
<dbReference type="HAMAP" id="MF_00900">
    <property type="entry name" value="GTPase_HflX"/>
    <property type="match status" value="1"/>
</dbReference>
<comment type="caution">
    <text evidence="10">The sequence shown here is derived from an EMBL/GenBank/DDBJ whole genome shotgun (WGS) entry which is preliminary data.</text>
</comment>